<dbReference type="EMBL" id="HBUE01201490">
    <property type="protein sequence ID" value="CAG6530033.1"/>
    <property type="molecule type" value="Transcribed_RNA"/>
</dbReference>
<dbReference type="EMBL" id="HBUE01307665">
    <property type="protein sequence ID" value="CAG6581839.1"/>
    <property type="molecule type" value="Transcribed_RNA"/>
</dbReference>
<name>A0A8D8MJ07_CULPI</name>
<evidence type="ECO:0000256" key="1">
    <source>
        <dbReference type="SAM" id="SignalP"/>
    </source>
</evidence>
<sequence length="148" mass="15419">MAAAVMAAAFFSRFRSAAAASSAWISASDLMFCGGSVCEFHLSLLSSCVCSSTISCCCSCSRRDCSWRASAARRSRSAFWISARLGPVTAVSAATEADHGATFVTGRGAGCCCCCCCFTSKFPPDWFTFPSSPFPPPPTATPSGPPFT</sequence>
<organism evidence="2">
    <name type="scientific">Culex pipiens</name>
    <name type="common">House mosquito</name>
    <dbReference type="NCBI Taxonomy" id="7175"/>
    <lineage>
        <taxon>Eukaryota</taxon>
        <taxon>Metazoa</taxon>
        <taxon>Ecdysozoa</taxon>
        <taxon>Arthropoda</taxon>
        <taxon>Hexapoda</taxon>
        <taxon>Insecta</taxon>
        <taxon>Pterygota</taxon>
        <taxon>Neoptera</taxon>
        <taxon>Endopterygota</taxon>
        <taxon>Diptera</taxon>
        <taxon>Nematocera</taxon>
        <taxon>Culicoidea</taxon>
        <taxon>Culicidae</taxon>
        <taxon>Culicinae</taxon>
        <taxon>Culicini</taxon>
        <taxon>Culex</taxon>
        <taxon>Culex</taxon>
    </lineage>
</organism>
<feature type="chain" id="PRO_5036428407" evidence="1">
    <location>
        <begin position="20"/>
        <end position="148"/>
    </location>
</feature>
<feature type="signal peptide" evidence="1">
    <location>
        <begin position="1"/>
        <end position="19"/>
    </location>
</feature>
<protein>
    <submittedName>
        <fullName evidence="2">(northern house mosquito) hypothetical protein</fullName>
    </submittedName>
</protein>
<dbReference type="AlphaFoldDB" id="A0A8D8MJ07"/>
<proteinExistence type="predicted"/>
<reference evidence="2" key="1">
    <citation type="submission" date="2021-05" db="EMBL/GenBank/DDBJ databases">
        <authorList>
            <person name="Alioto T."/>
            <person name="Alioto T."/>
            <person name="Gomez Garrido J."/>
        </authorList>
    </citation>
    <scope>NUCLEOTIDE SEQUENCE</scope>
</reference>
<accession>A0A8D8MJ07</accession>
<evidence type="ECO:0000313" key="2">
    <source>
        <dbReference type="EMBL" id="CAG6530033.1"/>
    </source>
</evidence>
<keyword evidence="1" id="KW-0732">Signal</keyword>